<protein>
    <submittedName>
        <fullName evidence="1">Lactate dehydrogenase</fullName>
    </submittedName>
</protein>
<reference evidence="1 2" key="1">
    <citation type="journal article" date="2021" name="Sci. Rep.">
        <title>The distribution of antibiotic resistance genes in chicken gut microbiota commensals.</title>
        <authorList>
            <person name="Juricova H."/>
            <person name="Matiasovicova J."/>
            <person name="Kubasova T."/>
            <person name="Cejkova D."/>
            <person name="Rychlik I."/>
        </authorList>
    </citation>
    <scope>NUCLEOTIDE SEQUENCE [LARGE SCALE GENOMIC DNA]</scope>
    <source>
        <strain evidence="1 2">An431b</strain>
    </source>
</reference>
<comment type="caution">
    <text evidence="1">The sequence shown here is derived from an EMBL/GenBank/DDBJ whole genome shotgun (WGS) entry which is preliminary data.</text>
</comment>
<organism evidence="1 2">
    <name type="scientific">Anaerotignum lactatifermentans</name>
    <dbReference type="NCBI Taxonomy" id="160404"/>
    <lineage>
        <taxon>Bacteria</taxon>
        <taxon>Bacillati</taxon>
        <taxon>Bacillota</taxon>
        <taxon>Clostridia</taxon>
        <taxon>Lachnospirales</taxon>
        <taxon>Anaerotignaceae</taxon>
        <taxon>Anaerotignum</taxon>
    </lineage>
</organism>
<dbReference type="Gene3D" id="3.40.50.720">
    <property type="entry name" value="NAD(P)-binding Rossmann-like Domain"/>
    <property type="match status" value="1"/>
</dbReference>
<proteinExistence type="predicted"/>
<evidence type="ECO:0000313" key="1">
    <source>
        <dbReference type="EMBL" id="MBM6876823.1"/>
    </source>
</evidence>
<dbReference type="Proteomes" id="UP000729290">
    <property type="component" value="Unassembled WGS sequence"/>
</dbReference>
<keyword evidence="2" id="KW-1185">Reference proteome</keyword>
<dbReference type="RefSeq" id="WP_205132270.1">
    <property type="nucleotide sequence ID" value="NZ_JACSNT010000001.1"/>
</dbReference>
<evidence type="ECO:0000313" key="2">
    <source>
        <dbReference type="Proteomes" id="UP000729290"/>
    </source>
</evidence>
<dbReference type="EMBL" id="JACSNV010000001">
    <property type="protein sequence ID" value="MBM6876823.1"/>
    <property type="molecule type" value="Genomic_DNA"/>
</dbReference>
<gene>
    <name evidence="1" type="ORF">H9X83_01425</name>
</gene>
<dbReference type="InterPro" id="IPR036291">
    <property type="entry name" value="NAD(P)-bd_dom_sf"/>
</dbReference>
<dbReference type="SUPFAM" id="SSF51735">
    <property type="entry name" value="NAD(P)-binding Rossmann-fold domains"/>
    <property type="match status" value="1"/>
</dbReference>
<accession>A0ABS2G841</accession>
<name>A0ABS2G841_9FIRM</name>
<sequence>MEVLKIDGKTVYLGKRNPSGNKGLCRITHPAMLAGEESLEWLDEHFLEKQEQTMEASFVKEIQTAMAEGEVYFANLSYGTQEEWTQRLKSLKKEKKRLHLLALGDVGSTVLMALKLMGGDCLEAIGIYDMNPAVCDRWERELNQAAFPWDYDRLPPVEILTEEALFDCDMFVFCASKGIPPVGQEQVDVRMVQFEANRSIVSMFAKKARKAGFQGIFAVVSDPVDPLCRAAFLASNEGEEGQMDYKGLRPEQIQGYGLGVMNARAAYYAKKDSRFASFLTEGRAFGPHGEDLVIANSISHYDDTLSKELAKLAVEANLRMRELGFKPYVAPAISSAAISLLLTLRGEWHYSSNFLAGVYMGCKNKTERTAQMEVLPLPEALLARIRKAYDGLEAIR</sequence>